<reference evidence="2" key="1">
    <citation type="journal article" date="2014" name="Int. J. Syst. Evol. Microbiol.">
        <title>Complete genome sequence of Corynebacterium casei LMG S-19264T (=DSM 44701T), isolated from a smear-ripened cheese.</title>
        <authorList>
            <consortium name="US DOE Joint Genome Institute (JGI-PGF)"/>
            <person name="Walter F."/>
            <person name="Albersmeier A."/>
            <person name="Kalinowski J."/>
            <person name="Ruckert C."/>
        </authorList>
    </citation>
    <scope>NUCLEOTIDE SEQUENCE</scope>
    <source>
        <strain evidence="2">JCM 4490</strain>
    </source>
</reference>
<reference evidence="2" key="2">
    <citation type="submission" date="2020-09" db="EMBL/GenBank/DDBJ databases">
        <authorList>
            <person name="Sun Q."/>
            <person name="Ohkuma M."/>
        </authorList>
    </citation>
    <scope>NUCLEOTIDE SEQUENCE</scope>
    <source>
        <strain evidence="2">JCM 4490</strain>
    </source>
</reference>
<evidence type="ECO:0000256" key="1">
    <source>
        <dbReference type="SAM" id="MobiDB-lite"/>
    </source>
</evidence>
<sequence>MQETRHRGTLLRQQRRARPGEAGFDAAEWKTRVGAAGGDVAQAVRDWMVDTGRLEPGAALTHLEVRELDPGLTSQTGSPVRAVRHFDDVPPVSPRTRPAWQLRHEIGNASR</sequence>
<proteinExistence type="predicted"/>
<evidence type="ECO:0000313" key="3">
    <source>
        <dbReference type="Proteomes" id="UP000620224"/>
    </source>
</evidence>
<dbReference type="Proteomes" id="UP000620224">
    <property type="component" value="Unassembled WGS sequence"/>
</dbReference>
<accession>A0A918MSF9</accession>
<keyword evidence="3" id="KW-1185">Reference proteome</keyword>
<evidence type="ECO:0000313" key="2">
    <source>
        <dbReference type="EMBL" id="GGW56838.1"/>
    </source>
</evidence>
<gene>
    <name evidence="2" type="ORF">GCM10010503_37580</name>
</gene>
<feature type="compositionally biased region" description="Basic residues" evidence="1">
    <location>
        <begin position="7"/>
        <end position="17"/>
    </location>
</feature>
<organism evidence="2 3">
    <name type="scientific">Streptomyces lucensis JCM 4490</name>
    <dbReference type="NCBI Taxonomy" id="1306176"/>
    <lineage>
        <taxon>Bacteria</taxon>
        <taxon>Bacillati</taxon>
        <taxon>Actinomycetota</taxon>
        <taxon>Actinomycetes</taxon>
        <taxon>Kitasatosporales</taxon>
        <taxon>Streptomycetaceae</taxon>
        <taxon>Streptomyces</taxon>
    </lineage>
</organism>
<name>A0A918MSF9_9ACTN</name>
<comment type="caution">
    <text evidence="2">The sequence shown here is derived from an EMBL/GenBank/DDBJ whole genome shotgun (WGS) entry which is preliminary data.</text>
</comment>
<protein>
    <submittedName>
        <fullName evidence="2">Uncharacterized protein</fullName>
    </submittedName>
</protein>
<dbReference type="EMBL" id="BMUE01000007">
    <property type="protein sequence ID" value="GGW56838.1"/>
    <property type="molecule type" value="Genomic_DNA"/>
</dbReference>
<dbReference type="AlphaFoldDB" id="A0A918MSF9"/>
<feature type="region of interest" description="Disordered" evidence="1">
    <location>
        <begin position="1"/>
        <end position="23"/>
    </location>
</feature>